<accession>A0A5J4KYL2</accession>
<evidence type="ECO:0000256" key="1">
    <source>
        <dbReference type="ARBA" id="ARBA00022679"/>
    </source>
</evidence>
<dbReference type="SUPFAM" id="SSF51569">
    <property type="entry name" value="Aldolase"/>
    <property type="match status" value="1"/>
</dbReference>
<dbReference type="PANTHER" id="PTHR42880:SF1">
    <property type="entry name" value="ISOPROPYLMALATE_HOMOCITRATE_CITRAMALATE SYNTHASE FAMILY PROTEIN"/>
    <property type="match status" value="1"/>
</dbReference>
<dbReference type="InterPro" id="IPR000891">
    <property type="entry name" value="PYR_CT"/>
</dbReference>
<dbReference type="PROSITE" id="PS50991">
    <property type="entry name" value="PYR_CT"/>
    <property type="match status" value="1"/>
</dbReference>
<dbReference type="Gene3D" id="1.10.238.260">
    <property type="match status" value="1"/>
</dbReference>
<dbReference type="PANTHER" id="PTHR42880">
    <property type="entry name" value="HOMOCITRATE SYNTHASE"/>
    <property type="match status" value="1"/>
</dbReference>
<dbReference type="Pfam" id="PF00682">
    <property type="entry name" value="HMGL-like"/>
    <property type="match status" value="1"/>
</dbReference>
<dbReference type="Gene3D" id="3.20.20.70">
    <property type="entry name" value="Aldolase class I"/>
    <property type="match status" value="1"/>
</dbReference>
<dbReference type="InterPro" id="IPR054691">
    <property type="entry name" value="LeuA/HCS_post-cat"/>
</dbReference>
<evidence type="ECO:0000313" key="3">
    <source>
        <dbReference type="EMBL" id="GER94688.1"/>
    </source>
</evidence>
<dbReference type="EMBL" id="BLAB01000001">
    <property type="protein sequence ID" value="GER94688.1"/>
    <property type="molecule type" value="Genomic_DNA"/>
</dbReference>
<organism evidence="3">
    <name type="scientific">hot springs metagenome</name>
    <dbReference type="NCBI Taxonomy" id="433727"/>
    <lineage>
        <taxon>unclassified sequences</taxon>
        <taxon>metagenomes</taxon>
        <taxon>ecological metagenomes</taxon>
    </lineage>
</organism>
<protein>
    <submittedName>
        <fullName evidence="3">Homocitrate synthase</fullName>
    </submittedName>
</protein>
<gene>
    <name evidence="3" type="ORF">A45J_2452</name>
</gene>
<dbReference type="PROSITE" id="PS00816">
    <property type="entry name" value="AIPM_HOMOCIT_SYNTH_2"/>
    <property type="match status" value="1"/>
</dbReference>
<reference evidence="3" key="1">
    <citation type="submission" date="2019-10" db="EMBL/GenBank/DDBJ databases">
        <title>Metagenomic sequencing of thiosulfate-disproportionating enrichment culture.</title>
        <authorList>
            <person name="Umezawa K."/>
            <person name="Kojima H."/>
            <person name="Fukui M."/>
        </authorList>
    </citation>
    <scope>NUCLEOTIDE SEQUENCE</scope>
    <source>
        <strain evidence="3">45J</strain>
    </source>
</reference>
<evidence type="ECO:0000259" key="2">
    <source>
        <dbReference type="PROSITE" id="PS50991"/>
    </source>
</evidence>
<dbReference type="InterPro" id="IPR013785">
    <property type="entry name" value="Aldolase_TIM"/>
</dbReference>
<comment type="caution">
    <text evidence="3">The sequence shown here is derived from an EMBL/GenBank/DDBJ whole genome shotgun (WGS) entry which is preliminary data.</text>
</comment>
<dbReference type="InterPro" id="IPR002034">
    <property type="entry name" value="AIPM/Hcit_synth_CS"/>
</dbReference>
<name>A0A5J4KYL2_9ZZZZ</name>
<dbReference type="Pfam" id="PF22617">
    <property type="entry name" value="HCS_D2"/>
    <property type="match status" value="1"/>
</dbReference>
<dbReference type="GO" id="GO:0019752">
    <property type="term" value="P:carboxylic acid metabolic process"/>
    <property type="evidence" value="ECO:0007669"/>
    <property type="project" value="InterPro"/>
</dbReference>
<proteinExistence type="predicted"/>
<dbReference type="AlphaFoldDB" id="A0A5J4KYL2"/>
<sequence length="411" mass="45756">MNNKVYLIDVTNRDGVQTSRILLPKLSKTMLNIYLDEMGIYQSEVGFPTLKHEVNYINANIELAKAGAMKRIHLEGWCRAVPEDVKLSFKNCPNLKHLNISMSTSEIMLRAKFMGKKSWKDILDTVRESVKLAKELGAETVGVNAEDASRTELDRLIEFALVGKEAGADRFRYCDTLGADDPITIYERIKALSFATKFPIEMHCHNDLGMAEAVSVAGAQGAIEAGVDAYINTTINGYGERAGNCDLVSTILALKFSHGIKDKVPLDEYVDLTKAWKIAKYASYAFNLPIPINQPGVGANAFAHESGIHADGALKDRRNYELYDPEDVGRGEHELVETGRIITTGEYGGIKGFRHVYSKLGIEFHDDGEARKILDLVQYANLHTQKPLTDDELILIAHYPEIVRRILTVNP</sequence>
<feature type="domain" description="Pyruvate carboxyltransferase" evidence="2">
    <location>
        <begin position="5"/>
        <end position="270"/>
    </location>
</feature>
<keyword evidence="1" id="KW-0808">Transferase</keyword>
<dbReference type="GO" id="GO:0046912">
    <property type="term" value="F:acyltransferase activity, acyl groups converted into alkyl on transfer"/>
    <property type="evidence" value="ECO:0007669"/>
    <property type="project" value="InterPro"/>
</dbReference>